<evidence type="ECO:0000313" key="18">
    <source>
        <dbReference type="Proteomes" id="UP000504623"/>
    </source>
</evidence>
<evidence type="ECO:0000256" key="16">
    <source>
        <dbReference type="ARBA" id="ARBA00079028"/>
    </source>
</evidence>
<evidence type="ECO:0000259" key="17">
    <source>
        <dbReference type="SMART" id="SM00460"/>
    </source>
</evidence>
<feature type="domain" description="Transglutaminase-like" evidence="17">
    <location>
        <begin position="273"/>
        <end position="366"/>
    </location>
</feature>
<dbReference type="InterPro" id="IPR036985">
    <property type="entry name" value="Transglutaminase-like_sf"/>
</dbReference>
<protein>
    <recommendedName>
        <fullName evidence="15">Protein 4.2</fullName>
    </recommendedName>
    <alternativeName>
        <fullName evidence="16">Erythrocyte membrane protein band 4.2</fullName>
    </alternativeName>
</protein>
<evidence type="ECO:0000256" key="4">
    <source>
        <dbReference type="ARBA" id="ARBA00022475"/>
    </source>
</evidence>
<dbReference type="RefSeq" id="XP_006831949.1">
    <property type="nucleotide sequence ID" value="XM_006831886.1"/>
</dbReference>
<keyword evidence="4" id="KW-1003">Cell membrane</keyword>
<evidence type="ECO:0000256" key="11">
    <source>
        <dbReference type="ARBA" id="ARBA00023212"/>
    </source>
</evidence>
<dbReference type="OrthoDB" id="437511at2759"/>
<evidence type="ECO:0000256" key="8">
    <source>
        <dbReference type="ARBA" id="ARBA00022960"/>
    </source>
</evidence>
<reference evidence="19" key="1">
    <citation type="submission" date="2025-08" db="UniProtKB">
        <authorList>
            <consortium name="RefSeq"/>
        </authorList>
    </citation>
    <scope>IDENTIFICATION</scope>
    <source>
        <tissue evidence="19">Spleen</tissue>
    </source>
</reference>
<dbReference type="Gene3D" id="3.90.260.10">
    <property type="entry name" value="Transglutaminase-like"/>
    <property type="match status" value="1"/>
</dbReference>
<keyword evidence="6" id="KW-0597">Phosphoprotein</keyword>
<proteinExistence type="inferred from homology"/>
<evidence type="ECO:0000256" key="7">
    <source>
        <dbReference type="ARBA" id="ARBA00022707"/>
    </source>
</evidence>
<dbReference type="Pfam" id="PF01841">
    <property type="entry name" value="Transglut_core"/>
    <property type="match status" value="1"/>
</dbReference>
<dbReference type="InterPro" id="IPR002931">
    <property type="entry name" value="Transglutaminase-like"/>
</dbReference>
<dbReference type="GO" id="GO:0003810">
    <property type="term" value="F:protein-glutamine gamma-glutamyltransferase activity"/>
    <property type="evidence" value="ECO:0007669"/>
    <property type="project" value="InterPro"/>
</dbReference>
<dbReference type="InterPro" id="IPR008958">
    <property type="entry name" value="Transglutaminase_C"/>
</dbReference>
<dbReference type="GO" id="GO:0008360">
    <property type="term" value="P:regulation of cell shape"/>
    <property type="evidence" value="ECO:0007669"/>
    <property type="project" value="UniProtKB-KW"/>
</dbReference>
<dbReference type="PANTHER" id="PTHR11590:SF44">
    <property type="entry name" value="PROTEIN 4.2"/>
    <property type="match status" value="1"/>
</dbReference>
<dbReference type="GO" id="GO:0043249">
    <property type="term" value="P:erythrocyte maturation"/>
    <property type="evidence" value="ECO:0007669"/>
    <property type="project" value="UniProtKB-KW"/>
</dbReference>
<evidence type="ECO:0000313" key="19">
    <source>
        <dbReference type="RefSeq" id="XP_006831949.1"/>
    </source>
</evidence>
<dbReference type="Pfam" id="PF00927">
    <property type="entry name" value="Transglut_C"/>
    <property type="match status" value="2"/>
</dbReference>
<keyword evidence="18" id="KW-1185">Reference proteome</keyword>
<dbReference type="FunFam" id="2.60.40.10:FF:001404">
    <property type="entry name" value="Erythrocyte membrane protein band 4.2"/>
    <property type="match status" value="1"/>
</dbReference>
<keyword evidence="11" id="KW-0206">Cytoskeleton</keyword>
<dbReference type="FunFam" id="2.60.40.10:FF:000090">
    <property type="entry name" value="Protein-glutamine gamma-glutamyltransferase 2"/>
    <property type="match status" value="1"/>
</dbReference>
<gene>
    <name evidence="19" type="primary">EPB42</name>
</gene>
<dbReference type="InterPro" id="IPR013783">
    <property type="entry name" value="Ig-like_fold"/>
</dbReference>
<sequence length="695" mass="77983">MATREVLKTPIATHQIALGIKSCDFQTVRNNEEHHTKAISSQCLIVRRGQPFTLILHFHAPIHTFLPVLKKVTLVAQTGEQPSKDNRTKVTFPISSLGDQKWWSAMVKERDAQSWTIAVTTPADAIIGYYSLLLQVSGKKKHPLGQFILLFNPWNKDDPVFLENEALREEYLLNQNGLIYLGTSDCIQTKSWDFGQFERHVIDLSLGLLSRNKQVKEWSNPMHVARVLGDLLHAFKEKCVLPIPQTQLTQEEALLTKLWGSVPILRQWLTGQGRPVYDNQAWVLAAVACTVLRCLGIPARVVTTFNSAQGTGGELLVEEYYSEEGLQNGEDKRGRIWIFQTSTECWMTRPDLPQYYGGWQILYSSLPKGGEVLDACELVPVRAVKEGMLELTPAVADLFASVNAKCVVWKCCEDGTLELTDSNTKYVGNNISTKGVGNDRCEDITQNYKYPEGSLQENEVLERVQKDTDSLSLNTVDPLYLFLEAPSYLPLRGDAKLSVTLVNPSSKEKAVQLTVGVQAVYYNGVLAAELWRKKLPLTVNVNLEVTATILLSFSNFERNPPKDTYLRLTAIATHSESSLSCFAQQDIAICGLYLTIEMPETAEQYKPLKALVSIHNTLDAPLKECLITIFGKGLIHRERTYRLSSVQPGDTLYTQFQLTPTQVGQQRFTVEMDCNMFQNLTNYKNVTVVAPELTA</sequence>
<dbReference type="Proteomes" id="UP000504623">
    <property type="component" value="Unplaced"/>
</dbReference>
<evidence type="ECO:0000256" key="15">
    <source>
        <dbReference type="ARBA" id="ARBA00070666"/>
    </source>
</evidence>
<dbReference type="PANTHER" id="PTHR11590">
    <property type="entry name" value="PROTEIN-GLUTAMINE GAMMA-GLUTAMYLTRANSFERASE"/>
    <property type="match status" value="1"/>
</dbReference>
<dbReference type="SMART" id="SM00460">
    <property type="entry name" value="TGc"/>
    <property type="match status" value="1"/>
</dbReference>
<comment type="subcellular location">
    <subcellularLocation>
        <location evidence="1">Cell membrane</location>
    </subcellularLocation>
    <subcellularLocation>
        <location evidence="2">Cytoplasm</location>
        <location evidence="2">Cytoskeleton</location>
    </subcellularLocation>
</comment>
<keyword evidence="9" id="KW-0265">Erythrocyte maturation</keyword>
<dbReference type="SUPFAM" id="SSF54001">
    <property type="entry name" value="Cysteine proteinases"/>
    <property type="match status" value="1"/>
</dbReference>
<dbReference type="GO" id="GO:0005856">
    <property type="term" value="C:cytoskeleton"/>
    <property type="evidence" value="ECO:0007669"/>
    <property type="project" value="UniProtKB-SubCell"/>
</dbReference>
<dbReference type="GeneID" id="102830884"/>
<dbReference type="FunFam" id="2.60.40.10:FF:001480">
    <property type="entry name" value="Erythrocyte membrane protein band 4.2"/>
    <property type="match status" value="1"/>
</dbReference>
<dbReference type="InterPro" id="IPR036238">
    <property type="entry name" value="Transglutaminase_C_sf"/>
</dbReference>
<dbReference type="InterPro" id="IPR038765">
    <property type="entry name" value="Papain-like_cys_pep_sf"/>
</dbReference>
<evidence type="ECO:0000256" key="5">
    <source>
        <dbReference type="ARBA" id="ARBA00022490"/>
    </source>
</evidence>
<dbReference type="SUPFAM" id="SSF49309">
    <property type="entry name" value="Transglutaminase, two C-terminal domains"/>
    <property type="match status" value="2"/>
</dbReference>
<keyword evidence="7" id="KW-0519">Myristate</keyword>
<evidence type="ECO:0000256" key="10">
    <source>
        <dbReference type="ARBA" id="ARBA00023136"/>
    </source>
</evidence>
<evidence type="ECO:0000256" key="13">
    <source>
        <dbReference type="ARBA" id="ARBA00055437"/>
    </source>
</evidence>
<evidence type="ECO:0000256" key="3">
    <source>
        <dbReference type="ARBA" id="ARBA00005968"/>
    </source>
</evidence>
<organism evidence="18 19">
    <name type="scientific">Chrysochloris asiatica</name>
    <name type="common">Cape golden mole</name>
    <dbReference type="NCBI Taxonomy" id="185453"/>
    <lineage>
        <taxon>Eukaryota</taxon>
        <taxon>Metazoa</taxon>
        <taxon>Chordata</taxon>
        <taxon>Craniata</taxon>
        <taxon>Vertebrata</taxon>
        <taxon>Euteleostomi</taxon>
        <taxon>Mammalia</taxon>
        <taxon>Eutheria</taxon>
        <taxon>Afrotheria</taxon>
        <taxon>Chrysochloridae</taxon>
        <taxon>Chrysochlorinae</taxon>
        <taxon>Chrysochloris</taxon>
    </lineage>
</organism>
<evidence type="ECO:0000256" key="2">
    <source>
        <dbReference type="ARBA" id="ARBA00004245"/>
    </source>
</evidence>
<dbReference type="InterPro" id="IPR050779">
    <property type="entry name" value="Transglutaminase"/>
</dbReference>
<accession>A0A9B0WGH1</accession>
<keyword evidence="12" id="KW-0449">Lipoprotein</keyword>
<evidence type="ECO:0000256" key="6">
    <source>
        <dbReference type="ARBA" id="ARBA00022553"/>
    </source>
</evidence>
<comment type="subunit">
    <text evidence="14">Component of the ankyrin-1 complex in the erythrocyte, composed of ANK1, RHCE, RHAG, SLC4A1, EPB42, GYPA, GYPB and AQP1. Interacts with SLC4A1 (via the cytoplasmic domain); this interaction is mediated by the SLC4A1 Band 3-I dimer. Interacts with ANK1 (via ANK 1-13 repeats). Interacts with AQP1 (via the C-terminal).</text>
</comment>
<comment type="similarity">
    <text evidence="3">Belongs to the transglutaminase superfamily. Transglutaminase family.</text>
</comment>
<dbReference type="InterPro" id="IPR014756">
    <property type="entry name" value="Ig_E-set"/>
</dbReference>
<evidence type="ECO:0000256" key="14">
    <source>
        <dbReference type="ARBA" id="ARBA00064583"/>
    </source>
</evidence>
<dbReference type="Gene3D" id="2.60.40.10">
    <property type="entry name" value="Immunoglobulins"/>
    <property type="match status" value="3"/>
</dbReference>
<comment type="function">
    <text evidence="13">Component of the ankyrin-1 complex, a multiprotein complex involved in the stability and shape of the erythrocyte membrane.</text>
</comment>
<dbReference type="InterPro" id="IPR001102">
    <property type="entry name" value="Transglutaminase_N"/>
</dbReference>
<evidence type="ECO:0000256" key="9">
    <source>
        <dbReference type="ARBA" id="ARBA00023057"/>
    </source>
</evidence>
<name>A0A9B0WGH1_CHRAS</name>
<dbReference type="InterPro" id="IPR023608">
    <property type="entry name" value="Transglutaminase_animal"/>
</dbReference>
<evidence type="ECO:0000256" key="1">
    <source>
        <dbReference type="ARBA" id="ARBA00004236"/>
    </source>
</evidence>
<dbReference type="SUPFAM" id="SSF81296">
    <property type="entry name" value="E set domains"/>
    <property type="match status" value="1"/>
</dbReference>
<dbReference type="CTD" id="2038"/>
<evidence type="ECO:0000256" key="12">
    <source>
        <dbReference type="ARBA" id="ARBA00023288"/>
    </source>
</evidence>
<dbReference type="PIRSF" id="PIRSF000459">
    <property type="entry name" value="TGM_EBP42"/>
    <property type="match status" value="1"/>
</dbReference>
<dbReference type="FunFam" id="3.90.260.10:FF:000002">
    <property type="entry name" value="Erythrocyte membrane protein band 4.2"/>
    <property type="match status" value="1"/>
</dbReference>
<keyword evidence="5" id="KW-0963">Cytoplasm</keyword>
<keyword evidence="8" id="KW-0133">Cell shape</keyword>
<dbReference type="AlphaFoldDB" id="A0A9B0WGH1"/>
<dbReference type="GO" id="GO:0005886">
    <property type="term" value="C:plasma membrane"/>
    <property type="evidence" value="ECO:0007669"/>
    <property type="project" value="UniProtKB-SubCell"/>
</dbReference>
<keyword evidence="10" id="KW-0472">Membrane</keyword>
<dbReference type="Pfam" id="PF00868">
    <property type="entry name" value="Transglut_N"/>
    <property type="match status" value="1"/>
</dbReference>